<dbReference type="Gene3D" id="3.90.1150.200">
    <property type="match status" value="1"/>
</dbReference>
<name>A0A2P2BZ20_9ZZZZ</name>
<proteinExistence type="predicted"/>
<sequence>MAPKFTTVDDYLAALPEEQRLILEEVRRRLRAAMPAGEETISYQMPTVKLDGESVVHYAAWKKHLSLYPAPAVTDDPEFERAFADRRGEKGTATFAYTDPMPYELIQRMVEHLLAQRTIRR</sequence>
<gene>
    <name evidence="2" type="ORF">NOCA2220201</name>
</gene>
<evidence type="ECO:0000259" key="1">
    <source>
        <dbReference type="Pfam" id="PF08818"/>
    </source>
</evidence>
<dbReference type="Pfam" id="PF08818">
    <property type="entry name" value="DUF1801"/>
    <property type="match status" value="1"/>
</dbReference>
<dbReference type="AlphaFoldDB" id="A0A2P2BZ20"/>
<dbReference type="EMBL" id="CZKA01000015">
    <property type="protein sequence ID" value="CUR55010.1"/>
    <property type="molecule type" value="Genomic_DNA"/>
</dbReference>
<organism evidence="2">
    <name type="scientific">metagenome</name>
    <dbReference type="NCBI Taxonomy" id="256318"/>
    <lineage>
        <taxon>unclassified sequences</taxon>
        <taxon>metagenomes</taxon>
    </lineage>
</organism>
<reference evidence="2" key="1">
    <citation type="submission" date="2015-08" db="EMBL/GenBank/DDBJ databases">
        <authorList>
            <person name="Babu N.S."/>
            <person name="Beckwith C.J."/>
            <person name="Beseler K.G."/>
            <person name="Brison A."/>
            <person name="Carone J.V."/>
            <person name="Caskin T.P."/>
            <person name="Diamond M."/>
            <person name="Durham M.E."/>
            <person name="Foxe J.M."/>
            <person name="Go M."/>
            <person name="Henderson B.A."/>
            <person name="Jones I.B."/>
            <person name="McGettigan J.A."/>
            <person name="Micheletti S.J."/>
            <person name="Nasrallah M.E."/>
            <person name="Ortiz D."/>
            <person name="Piller C.R."/>
            <person name="Privatt S.R."/>
            <person name="Schneider S.L."/>
            <person name="Sharp S."/>
            <person name="Smith T.C."/>
            <person name="Stanton J.D."/>
            <person name="Ullery H.E."/>
            <person name="Wilson R.J."/>
            <person name="Serrano M.G."/>
            <person name="Buck G."/>
            <person name="Lee V."/>
            <person name="Wang Y."/>
            <person name="Carvalho R."/>
            <person name="Voegtly L."/>
            <person name="Shi R."/>
            <person name="Duckworth R."/>
            <person name="Johnson A."/>
            <person name="Loviza R."/>
            <person name="Walstead R."/>
            <person name="Shah Z."/>
            <person name="Kiflezghi M."/>
            <person name="Wade K."/>
            <person name="Ball S.L."/>
            <person name="Bradley K.W."/>
            <person name="Asai D.J."/>
            <person name="Bowman C.A."/>
            <person name="Russell D.A."/>
            <person name="Pope W.H."/>
            <person name="Jacobs-Sera D."/>
            <person name="Hendrix R.W."/>
            <person name="Hatfull G.F."/>
        </authorList>
    </citation>
    <scope>NUCLEOTIDE SEQUENCE</scope>
</reference>
<accession>A0A2P2BZ20</accession>
<protein>
    <recommendedName>
        <fullName evidence="1">YdhG-like domain-containing protein</fullName>
    </recommendedName>
</protein>
<dbReference type="SUPFAM" id="SSF159888">
    <property type="entry name" value="YdhG-like"/>
    <property type="match status" value="1"/>
</dbReference>
<feature type="domain" description="YdhG-like" evidence="1">
    <location>
        <begin position="20"/>
        <end position="112"/>
    </location>
</feature>
<evidence type="ECO:0000313" key="2">
    <source>
        <dbReference type="EMBL" id="CUR55010.1"/>
    </source>
</evidence>
<dbReference type="InterPro" id="IPR014922">
    <property type="entry name" value="YdhG-like"/>
</dbReference>